<feature type="signal peptide" evidence="1">
    <location>
        <begin position="1"/>
        <end position="17"/>
    </location>
</feature>
<organism evidence="2 3">
    <name type="scientific">Prosthecobacter algae</name>
    <dbReference type="NCBI Taxonomy" id="1144682"/>
    <lineage>
        <taxon>Bacteria</taxon>
        <taxon>Pseudomonadati</taxon>
        <taxon>Verrucomicrobiota</taxon>
        <taxon>Verrucomicrobiia</taxon>
        <taxon>Verrucomicrobiales</taxon>
        <taxon>Verrucomicrobiaceae</taxon>
        <taxon>Prosthecobacter</taxon>
    </lineage>
</organism>
<accession>A0ABP9PGF7</accession>
<sequence length="292" mass="31601">MKRLLLFLALHSIASHAAESTAPKANGVILKEAVLYADTETLKIIEAESDKGGEAGTRALERLDNAGKVWTAGSNVKVRVLQRGGPMDAVMVEAMEGSGKLKAGRFWIMEGDLLPLNHPAATVANNGTAAEAASKAKPSKSVRKADFPYVLNSSITNEIAGVEVKSLIHIVAALYHGDVADDAVKQCLVMPAALGMDSNPCDLVSVTENSLIYRGVLTVREHFTFAVVREVAFEAGYDDPNKLYQQLTKDGYHEDDPLNLGALIYRGRRKFILQNGLVKMLPTFQVVNVLEQ</sequence>
<keyword evidence="1" id="KW-0732">Signal</keyword>
<reference evidence="3" key="1">
    <citation type="journal article" date="2019" name="Int. J. Syst. Evol. Microbiol.">
        <title>The Global Catalogue of Microorganisms (GCM) 10K type strain sequencing project: providing services to taxonomists for standard genome sequencing and annotation.</title>
        <authorList>
            <consortium name="The Broad Institute Genomics Platform"/>
            <consortium name="The Broad Institute Genome Sequencing Center for Infectious Disease"/>
            <person name="Wu L."/>
            <person name="Ma J."/>
        </authorList>
    </citation>
    <scope>NUCLEOTIDE SEQUENCE [LARGE SCALE GENOMIC DNA]</scope>
    <source>
        <strain evidence="3">JCM 18053</strain>
    </source>
</reference>
<evidence type="ECO:0000313" key="3">
    <source>
        <dbReference type="Proteomes" id="UP001499852"/>
    </source>
</evidence>
<evidence type="ECO:0000256" key="1">
    <source>
        <dbReference type="SAM" id="SignalP"/>
    </source>
</evidence>
<proteinExistence type="predicted"/>
<dbReference type="RefSeq" id="WP_345737671.1">
    <property type="nucleotide sequence ID" value="NZ_BAABIA010000007.1"/>
</dbReference>
<protein>
    <submittedName>
        <fullName evidence="2">Uncharacterized protein</fullName>
    </submittedName>
</protein>
<keyword evidence="3" id="KW-1185">Reference proteome</keyword>
<feature type="chain" id="PRO_5046493550" evidence="1">
    <location>
        <begin position="18"/>
        <end position="292"/>
    </location>
</feature>
<gene>
    <name evidence="2" type="ORF">GCM10023213_34860</name>
</gene>
<name>A0ABP9PGF7_9BACT</name>
<dbReference type="EMBL" id="BAABIA010000007">
    <property type="protein sequence ID" value="GAA5144515.1"/>
    <property type="molecule type" value="Genomic_DNA"/>
</dbReference>
<evidence type="ECO:0000313" key="2">
    <source>
        <dbReference type="EMBL" id="GAA5144515.1"/>
    </source>
</evidence>
<dbReference type="Proteomes" id="UP001499852">
    <property type="component" value="Unassembled WGS sequence"/>
</dbReference>
<comment type="caution">
    <text evidence="2">The sequence shown here is derived from an EMBL/GenBank/DDBJ whole genome shotgun (WGS) entry which is preliminary data.</text>
</comment>